<name>A0A0F9UBQ4_9ZZZZ</name>
<reference evidence="2" key="1">
    <citation type="journal article" date="2015" name="Nature">
        <title>Complex archaea that bridge the gap between prokaryotes and eukaryotes.</title>
        <authorList>
            <person name="Spang A."/>
            <person name="Saw J.H."/>
            <person name="Jorgensen S.L."/>
            <person name="Zaremba-Niedzwiedzka K."/>
            <person name="Martijn J."/>
            <person name="Lind A.E."/>
            <person name="van Eijk R."/>
            <person name="Schleper C."/>
            <person name="Guy L."/>
            <person name="Ettema T.J."/>
        </authorList>
    </citation>
    <scope>NUCLEOTIDE SEQUENCE</scope>
</reference>
<protein>
    <submittedName>
        <fullName evidence="2">Uncharacterized protein</fullName>
    </submittedName>
</protein>
<feature type="compositionally biased region" description="Low complexity" evidence="1">
    <location>
        <begin position="45"/>
        <end position="55"/>
    </location>
</feature>
<dbReference type="AlphaFoldDB" id="A0A0F9UBQ4"/>
<dbReference type="EMBL" id="LAZR01000750">
    <property type="protein sequence ID" value="KKN58696.1"/>
    <property type="molecule type" value="Genomic_DNA"/>
</dbReference>
<proteinExistence type="predicted"/>
<comment type="caution">
    <text evidence="2">The sequence shown here is derived from an EMBL/GenBank/DDBJ whole genome shotgun (WGS) entry which is preliminary data.</text>
</comment>
<feature type="region of interest" description="Disordered" evidence="1">
    <location>
        <begin position="27"/>
        <end position="55"/>
    </location>
</feature>
<feature type="non-terminal residue" evidence="2">
    <location>
        <position position="135"/>
    </location>
</feature>
<evidence type="ECO:0000256" key="1">
    <source>
        <dbReference type="SAM" id="MobiDB-lite"/>
    </source>
</evidence>
<gene>
    <name evidence="2" type="ORF">LCGC14_0549320</name>
</gene>
<sequence>MIRVAAKESAPSAVLVSAAAASEAAMRSPACTKGLAPKPAPAPAPIASAPPSSAVGPVPVAPGITAQQWEAALSLQRETALALQAADDERVRLQAERDADARRLQEAQLAANPADFVAYELYKRSLVEQGFQPEG</sequence>
<organism evidence="2">
    <name type="scientific">marine sediment metagenome</name>
    <dbReference type="NCBI Taxonomy" id="412755"/>
    <lineage>
        <taxon>unclassified sequences</taxon>
        <taxon>metagenomes</taxon>
        <taxon>ecological metagenomes</taxon>
    </lineage>
</organism>
<evidence type="ECO:0000313" key="2">
    <source>
        <dbReference type="EMBL" id="KKN58696.1"/>
    </source>
</evidence>
<accession>A0A0F9UBQ4</accession>